<feature type="transmembrane region" description="Helical" evidence="1">
    <location>
        <begin position="448"/>
        <end position="476"/>
    </location>
</feature>
<dbReference type="InterPro" id="IPR002123">
    <property type="entry name" value="Plipid/glycerol_acylTrfase"/>
</dbReference>
<feature type="domain" description="Phospholipid/glycerol acyltransferase" evidence="2">
    <location>
        <begin position="47"/>
        <end position="250"/>
    </location>
</feature>
<dbReference type="OrthoDB" id="2427554at2759"/>
<dbReference type="InterPro" id="IPR052744">
    <property type="entry name" value="GPAT/DAPAT"/>
</dbReference>
<accession>A0A0L0FR83</accession>
<dbReference type="eggNOG" id="ENOG502QQ2N">
    <property type="taxonomic scope" value="Eukaryota"/>
</dbReference>
<keyword evidence="1" id="KW-1133">Transmembrane helix</keyword>
<evidence type="ECO:0000259" key="2">
    <source>
        <dbReference type="SMART" id="SM00563"/>
    </source>
</evidence>
<dbReference type="STRING" id="667725.A0A0L0FR83"/>
<keyword evidence="4" id="KW-1185">Reference proteome</keyword>
<dbReference type="CDD" id="cd07992">
    <property type="entry name" value="LPLAT_AAK14816-like"/>
    <property type="match status" value="1"/>
</dbReference>
<dbReference type="GeneID" id="25908780"/>
<sequence>MLQRKNPTFFEMLLSHWIDQLNLFVVTLFFSEIDVLGHENLQKYGPSIYVGNHQNQFVDAILLSAVIKSEQNRGLRFIIAEKSYHRPLIGHLAKVMNSIPVARPQDSAKKGIGTVSVKEGETTVRGQATTFTVDFAAQDSIKIKDNLYKVLNVISDNEMEVTGIHGHIDETVEDFAGYKIFKRVDQHKMYGAVYESFLNGSILGIFPEGGSHDRTELLPLKAGVCIMALGAMTTHPGLNVNVVPCGINYSQANRFRSKVVIQFGVPIEIKKEEVELYTTDKHKAIGDLLERVTVGLQDVVVQTPDHEALVVVHYLRRLYVPVGRHITPYEYHELNQRFSKAYAKMDELPFFADLKATVLEYRRDLKIAGITDSQVAKMQTAVQMGKKRKAFYEMIEQGLLLTSYLLAYLPGFLLAFPAGFIVETVAANKQQEALRTSDVKIKANDVVASWKVLTGMIVVPALSILYAFLFMLYLYFATDYTFFTKFVLVVAFAICVPFYSHQSVLAADDIVKAAYAIRPLFLRATGAFQSSGEKWITRRSMLQKYIRETTWESFDQLYPNEFRIFNKTDFEAEAERMDEKRRLRRLNTVDSDDDIQD</sequence>
<dbReference type="RefSeq" id="XP_014153229.1">
    <property type="nucleotide sequence ID" value="XM_014297754.1"/>
</dbReference>
<evidence type="ECO:0000313" key="4">
    <source>
        <dbReference type="Proteomes" id="UP000054560"/>
    </source>
</evidence>
<dbReference type="SUPFAM" id="SSF69593">
    <property type="entry name" value="Glycerol-3-phosphate (1)-acyltransferase"/>
    <property type="match status" value="2"/>
</dbReference>
<dbReference type="Pfam" id="PF01553">
    <property type="entry name" value="Acyltransferase"/>
    <property type="match status" value="2"/>
</dbReference>
<keyword evidence="1" id="KW-0472">Membrane</keyword>
<gene>
    <name evidence="3" type="ORF">SARC_08276</name>
</gene>
<reference evidence="3 4" key="1">
    <citation type="submission" date="2011-02" db="EMBL/GenBank/DDBJ databases">
        <title>The Genome Sequence of Sphaeroforma arctica JP610.</title>
        <authorList>
            <consortium name="The Broad Institute Genome Sequencing Platform"/>
            <person name="Russ C."/>
            <person name="Cuomo C."/>
            <person name="Young S.K."/>
            <person name="Zeng Q."/>
            <person name="Gargeya S."/>
            <person name="Alvarado L."/>
            <person name="Berlin A."/>
            <person name="Chapman S.B."/>
            <person name="Chen Z."/>
            <person name="Freedman E."/>
            <person name="Gellesch M."/>
            <person name="Goldberg J."/>
            <person name="Griggs A."/>
            <person name="Gujja S."/>
            <person name="Heilman E."/>
            <person name="Heiman D."/>
            <person name="Howarth C."/>
            <person name="Mehta T."/>
            <person name="Neiman D."/>
            <person name="Pearson M."/>
            <person name="Roberts A."/>
            <person name="Saif S."/>
            <person name="Shea T."/>
            <person name="Shenoy N."/>
            <person name="Sisk P."/>
            <person name="Stolte C."/>
            <person name="Sykes S."/>
            <person name="White J."/>
            <person name="Yandava C."/>
            <person name="Burger G."/>
            <person name="Gray M.W."/>
            <person name="Holland P.W.H."/>
            <person name="King N."/>
            <person name="Lang F.B.F."/>
            <person name="Roger A.J."/>
            <person name="Ruiz-Trillo I."/>
            <person name="Haas B."/>
            <person name="Nusbaum C."/>
            <person name="Birren B."/>
        </authorList>
    </citation>
    <scope>NUCLEOTIDE SEQUENCE [LARGE SCALE GENOMIC DNA]</scope>
    <source>
        <strain evidence="3 4">JP610</strain>
    </source>
</reference>
<feature type="transmembrane region" description="Helical" evidence="1">
    <location>
        <begin position="405"/>
        <end position="427"/>
    </location>
</feature>
<evidence type="ECO:0000313" key="3">
    <source>
        <dbReference type="EMBL" id="KNC79327.1"/>
    </source>
</evidence>
<evidence type="ECO:0000256" key="1">
    <source>
        <dbReference type="SAM" id="Phobius"/>
    </source>
</evidence>
<dbReference type="GO" id="GO:0004366">
    <property type="term" value="F:glycerol-3-phosphate O-acyltransferase activity"/>
    <property type="evidence" value="ECO:0007669"/>
    <property type="project" value="TreeGrafter"/>
</dbReference>
<proteinExistence type="predicted"/>
<dbReference type="PANTHER" id="PTHR31605:SF0">
    <property type="entry name" value="GLYCEROL-3-PHOSPHATE O-ACYLTRANSFERASE 1"/>
    <property type="match status" value="1"/>
</dbReference>
<name>A0A0L0FR83_9EUKA</name>
<dbReference type="PANTHER" id="PTHR31605">
    <property type="entry name" value="GLYCEROL-3-PHOSPHATE O-ACYLTRANSFERASE 1"/>
    <property type="match status" value="1"/>
</dbReference>
<protein>
    <recommendedName>
        <fullName evidence="2">Phospholipid/glycerol acyltransferase domain-containing protein</fullName>
    </recommendedName>
</protein>
<organism evidence="3 4">
    <name type="scientific">Sphaeroforma arctica JP610</name>
    <dbReference type="NCBI Taxonomy" id="667725"/>
    <lineage>
        <taxon>Eukaryota</taxon>
        <taxon>Ichthyosporea</taxon>
        <taxon>Ichthyophonida</taxon>
        <taxon>Sphaeroforma</taxon>
    </lineage>
</organism>
<dbReference type="Proteomes" id="UP000054560">
    <property type="component" value="Unassembled WGS sequence"/>
</dbReference>
<dbReference type="AlphaFoldDB" id="A0A0L0FR83"/>
<dbReference type="GO" id="GO:0016287">
    <property type="term" value="F:glycerone-phosphate O-acyltransferase activity"/>
    <property type="evidence" value="ECO:0007669"/>
    <property type="project" value="TreeGrafter"/>
</dbReference>
<dbReference type="SMART" id="SM00563">
    <property type="entry name" value="PlsC"/>
    <property type="match status" value="1"/>
</dbReference>
<dbReference type="GO" id="GO:0008654">
    <property type="term" value="P:phospholipid biosynthetic process"/>
    <property type="evidence" value="ECO:0007669"/>
    <property type="project" value="TreeGrafter"/>
</dbReference>
<feature type="transmembrane region" description="Helical" evidence="1">
    <location>
        <begin position="482"/>
        <end position="500"/>
    </location>
</feature>
<keyword evidence="1" id="KW-0812">Transmembrane</keyword>
<dbReference type="EMBL" id="KQ242324">
    <property type="protein sequence ID" value="KNC79327.1"/>
    <property type="molecule type" value="Genomic_DNA"/>
</dbReference>